<gene>
    <name evidence="8" type="ORF">GCM10009676_38280</name>
</gene>
<keyword evidence="4 6" id="KW-0238">DNA-binding</keyword>
<dbReference type="InterPro" id="IPR001207">
    <property type="entry name" value="Transposase_mutator"/>
</dbReference>
<feature type="region of interest" description="Disordered" evidence="7">
    <location>
        <begin position="1"/>
        <end position="51"/>
    </location>
</feature>
<evidence type="ECO:0000256" key="6">
    <source>
        <dbReference type="RuleBase" id="RU365089"/>
    </source>
</evidence>
<dbReference type="Pfam" id="PF00872">
    <property type="entry name" value="Transposase_mut"/>
    <property type="match status" value="1"/>
</dbReference>
<comment type="caution">
    <text evidence="8">The sequence shown here is derived from an EMBL/GenBank/DDBJ whole genome shotgun (WGS) entry which is preliminary data.</text>
</comment>
<evidence type="ECO:0000256" key="7">
    <source>
        <dbReference type="SAM" id="MobiDB-lite"/>
    </source>
</evidence>
<protein>
    <recommendedName>
        <fullName evidence="6">Mutator family transposase</fullName>
    </recommendedName>
</protein>
<comment type="similarity">
    <text evidence="2 6">Belongs to the transposase mutator family.</text>
</comment>
<keyword evidence="6" id="KW-0814">Transposable element</keyword>
<evidence type="ECO:0000256" key="1">
    <source>
        <dbReference type="ARBA" id="ARBA00002190"/>
    </source>
</evidence>
<evidence type="ECO:0000256" key="3">
    <source>
        <dbReference type="ARBA" id="ARBA00022578"/>
    </source>
</evidence>
<keyword evidence="5 6" id="KW-0233">DNA recombination</keyword>
<evidence type="ECO:0000313" key="8">
    <source>
        <dbReference type="EMBL" id="GAA1248320.1"/>
    </source>
</evidence>
<comment type="function">
    <text evidence="1 6">Required for the transposition of the insertion element.</text>
</comment>
<evidence type="ECO:0000256" key="5">
    <source>
        <dbReference type="ARBA" id="ARBA00023172"/>
    </source>
</evidence>
<dbReference type="PANTHER" id="PTHR33217">
    <property type="entry name" value="TRANSPOSASE FOR INSERTION SEQUENCE ELEMENT IS1081"/>
    <property type="match status" value="1"/>
</dbReference>
<organism evidence="8 9">
    <name type="scientific">Prauserella halophila</name>
    <dbReference type="NCBI Taxonomy" id="185641"/>
    <lineage>
        <taxon>Bacteria</taxon>
        <taxon>Bacillati</taxon>
        <taxon>Actinomycetota</taxon>
        <taxon>Actinomycetes</taxon>
        <taxon>Pseudonocardiales</taxon>
        <taxon>Pseudonocardiaceae</taxon>
        <taxon>Prauserella</taxon>
    </lineage>
</organism>
<accession>A0ABN1WIU2</accession>
<dbReference type="EMBL" id="BAAALN010000016">
    <property type="protein sequence ID" value="GAA1248320.1"/>
    <property type="molecule type" value="Genomic_DNA"/>
</dbReference>
<dbReference type="Proteomes" id="UP001500653">
    <property type="component" value="Unassembled WGS sequence"/>
</dbReference>
<feature type="compositionally biased region" description="Polar residues" evidence="7">
    <location>
        <begin position="1"/>
        <end position="11"/>
    </location>
</feature>
<sequence>MLTGFTKQVLETASEAEMTEPFGYEPHDPAGHHSGNSRNDTRAKTVQTEIGPVEIGPVEVGPVEIEVPRDREGSFEPQLVTKRQRRLSGIDEIVLSLTARGLTTG</sequence>
<reference evidence="8 9" key="1">
    <citation type="journal article" date="2019" name="Int. J. Syst. Evol. Microbiol.">
        <title>The Global Catalogue of Microorganisms (GCM) 10K type strain sequencing project: providing services to taxonomists for standard genome sequencing and annotation.</title>
        <authorList>
            <consortium name="The Broad Institute Genomics Platform"/>
            <consortium name="The Broad Institute Genome Sequencing Center for Infectious Disease"/>
            <person name="Wu L."/>
            <person name="Ma J."/>
        </authorList>
    </citation>
    <scope>NUCLEOTIDE SEQUENCE [LARGE SCALE GENOMIC DNA]</scope>
    <source>
        <strain evidence="8 9">JCM 13023</strain>
    </source>
</reference>
<evidence type="ECO:0000256" key="2">
    <source>
        <dbReference type="ARBA" id="ARBA00010961"/>
    </source>
</evidence>
<keyword evidence="3 6" id="KW-0815">Transposition</keyword>
<name>A0ABN1WIU2_9PSEU</name>
<dbReference type="PANTHER" id="PTHR33217:SF8">
    <property type="entry name" value="MUTATOR FAMILY TRANSPOSASE"/>
    <property type="match status" value="1"/>
</dbReference>
<keyword evidence="9" id="KW-1185">Reference proteome</keyword>
<evidence type="ECO:0000313" key="9">
    <source>
        <dbReference type="Proteomes" id="UP001500653"/>
    </source>
</evidence>
<proteinExistence type="inferred from homology"/>
<feature type="compositionally biased region" description="Polar residues" evidence="7">
    <location>
        <begin position="34"/>
        <end position="48"/>
    </location>
</feature>
<evidence type="ECO:0000256" key="4">
    <source>
        <dbReference type="ARBA" id="ARBA00023125"/>
    </source>
</evidence>